<evidence type="ECO:0000259" key="1">
    <source>
        <dbReference type="Pfam" id="PF13649"/>
    </source>
</evidence>
<dbReference type="PANTHER" id="PTHR42912:SF80">
    <property type="entry name" value="METHYLTRANSFERASE DOMAIN-CONTAINING PROTEIN"/>
    <property type="match status" value="1"/>
</dbReference>
<comment type="caution">
    <text evidence="2">The sequence shown here is derived from an EMBL/GenBank/DDBJ whole genome shotgun (WGS) entry which is preliminary data.</text>
</comment>
<dbReference type="InterPro" id="IPR041698">
    <property type="entry name" value="Methyltransf_25"/>
</dbReference>
<keyword evidence="3" id="KW-1185">Reference proteome</keyword>
<keyword evidence="2" id="KW-0808">Transferase</keyword>
<dbReference type="InterPro" id="IPR050508">
    <property type="entry name" value="Methyltransf_Superfamily"/>
</dbReference>
<dbReference type="GO" id="GO:0102208">
    <property type="term" value="F:2-polyprenyl-6-hydroxyphenol methylase activity"/>
    <property type="evidence" value="ECO:0007669"/>
    <property type="project" value="UniProtKB-EC"/>
</dbReference>
<organism evidence="2 3">
    <name type="scientific">Comamonas jiangduensis</name>
    <dbReference type="NCBI Taxonomy" id="1194168"/>
    <lineage>
        <taxon>Bacteria</taxon>
        <taxon>Pseudomonadati</taxon>
        <taxon>Pseudomonadota</taxon>
        <taxon>Betaproteobacteria</taxon>
        <taxon>Burkholderiales</taxon>
        <taxon>Comamonadaceae</taxon>
        <taxon>Comamonas</taxon>
    </lineage>
</organism>
<dbReference type="GO" id="GO:0032259">
    <property type="term" value="P:methylation"/>
    <property type="evidence" value="ECO:0007669"/>
    <property type="project" value="UniProtKB-KW"/>
</dbReference>
<evidence type="ECO:0000313" key="3">
    <source>
        <dbReference type="Proteomes" id="UP001567350"/>
    </source>
</evidence>
<keyword evidence="2" id="KW-0489">Methyltransferase</keyword>
<dbReference type="InterPro" id="IPR029063">
    <property type="entry name" value="SAM-dependent_MTases_sf"/>
</dbReference>
<dbReference type="Proteomes" id="UP001567350">
    <property type="component" value="Unassembled WGS sequence"/>
</dbReference>
<reference evidence="2 3" key="1">
    <citation type="submission" date="2024-08" db="EMBL/GenBank/DDBJ databases">
        <authorList>
            <person name="Feng Z."/>
            <person name="Ronholm J."/>
        </authorList>
    </citation>
    <scope>NUCLEOTIDE SEQUENCE [LARGE SCALE GENOMIC DNA]</scope>
    <source>
        <strain evidence="2 3">4-AB0-8</strain>
    </source>
</reference>
<accession>A0ABV4IC21</accession>
<evidence type="ECO:0000313" key="2">
    <source>
        <dbReference type="EMBL" id="MEZ2739382.1"/>
    </source>
</evidence>
<dbReference type="CDD" id="cd02440">
    <property type="entry name" value="AdoMet_MTases"/>
    <property type="match status" value="1"/>
</dbReference>
<dbReference type="GO" id="GO:0061542">
    <property type="term" value="F:3-demethylubiquinol 3-O-methyltransferase activity"/>
    <property type="evidence" value="ECO:0007669"/>
    <property type="project" value="UniProtKB-EC"/>
</dbReference>
<dbReference type="SUPFAM" id="SSF53335">
    <property type="entry name" value="S-adenosyl-L-methionine-dependent methyltransferases"/>
    <property type="match status" value="1"/>
</dbReference>
<dbReference type="PANTHER" id="PTHR42912">
    <property type="entry name" value="METHYLTRANSFERASE"/>
    <property type="match status" value="1"/>
</dbReference>
<dbReference type="EMBL" id="JBGJLR010000006">
    <property type="protein sequence ID" value="MEZ2739382.1"/>
    <property type="molecule type" value="Genomic_DNA"/>
</dbReference>
<sequence length="197" mass="21197">MPSSLPPSPPATASVAAPSEWIQRFAHLLPSQAHVLDVACGTGRHAAYLQGLGHRVTGIDRNPDALAQLPAGIQAVQADIENAAWPLPGQQFDAVVVTNYLWRPLWPQLLASVREGGVLLYETFVQGNEAYGRPSRPDFLLAPGELLQVCAGWHIVAYEHGLRTAPERVVQRIVAINARHAAPSPLPLMASTLPAHI</sequence>
<proteinExistence type="predicted"/>
<protein>
    <submittedName>
        <fullName evidence="2">Class I SAM-dependent methyltransferase</fullName>
        <ecNumber evidence="2">2.1.1.222</ecNumber>
        <ecNumber evidence="2">2.1.1.64</ecNumber>
    </submittedName>
</protein>
<dbReference type="RefSeq" id="WP_370891768.1">
    <property type="nucleotide sequence ID" value="NZ_JBGJLR010000006.1"/>
</dbReference>
<dbReference type="EC" id="2.1.1.222" evidence="2"/>
<dbReference type="EC" id="2.1.1.64" evidence="2"/>
<dbReference type="Gene3D" id="3.40.50.150">
    <property type="entry name" value="Vaccinia Virus protein VP39"/>
    <property type="match status" value="1"/>
</dbReference>
<gene>
    <name evidence="2" type="ORF">ACBP88_07870</name>
</gene>
<name>A0ABV4IC21_9BURK</name>
<dbReference type="Pfam" id="PF13649">
    <property type="entry name" value="Methyltransf_25"/>
    <property type="match status" value="1"/>
</dbReference>
<feature type="domain" description="Methyltransferase" evidence="1">
    <location>
        <begin position="35"/>
        <end position="114"/>
    </location>
</feature>